<dbReference type="GO" id="GO:0004674">
    <property type="term" value="F:protein serine/threonine kinase activity"/>
    <property type="evidence" value="ECO:0007669"/>
    <property type="project" value="TreeGrafter"/>
</dbReference>
<dbReference type="Pfam" id="PF00069">
    <property type="entry name" value="Pkinase"/>
    <property type="match status" value="1"/>
</dbReference>
<evidence type="ECO:0000313" key="2">
    <source>
        <dbReference type="EMBL" id="OEU19262.1"/>
    </source>
</evidence>
<dbReference type="SMART" id="SM00220">
    <property type="entry name" value="S_TKc"/>
    <property type="match status" value="1"/>
</dbReference>
<sequence length="451" mass="51904">MVAATKKLTPIKEKNNQRIRDSGKEYAKKRYVGYFVDSSIADKAGTYPKFDKEQLKLGKVLGKGGFGTVYEVRGIIQLIDDDDNKNKTNNDKSSSPEERQFIADHCLRDKDDSHGGGGDSRYAIKILSPEVVNDPGILDMAIETRIMCDTEHPNIIKARALAKISPFSENYFIMMDRLYDTMESRITKWAKTFKRCSGLGAKIFDRKGEKKKEIWEDKLVAAFDLSDALGYLHGRNIIYRDIKPENIGFDVRDDVKIFDFGLATEMNERRKVKDSDLYKLTGMTGSPRYMAPEVANGENYNESCDVYSFGLLFWQMLSTKTPFEVYTMKILEKRVWNGEHKRPFIDISWSDSIKELLESSWHKDITKRPSFRVITDRLRKECINARGGDDEGLEHSRRRSTFVFDKGYRNQMMKILSVSDFMSSKYLNDDESGVNKTRRPVLSGIIECEKQ</sequence>
<dbReference type="AlphaFoldDB" id="A0A1E7FM66"/>
<dbReference type="EMBL" id="KV784355">
    <property type="protein sequence ID" value="OEU19262.1"/>
    <property type="molecule type" value="Genomic_DNA"/>
</dbReference>
<gene>
    <name evidence="2" type="ORF">FRACYDRAFT_259952</name>
</gene>
<keyword evidence="2" id="KW-0808">Transferase</keyword>
<dbReference type="Gene3D" id="1.10.510.10">
    <property type="entry name" value="Transferase(Phosphotransferase) domain 1"/>
    <property type="match status" value="1"/>
</dbReference>
<dbReference type="InterPro" id="IPR051681">
    <property type="entry name" value="Ser/Thr_Kinases-Pseudokinases"/>
</dbReference>
<dbReference type="InParanoid" id="A0A1E7FM66"/>
<dbReference type="InterPro" id="IPR011009">
    <property type="entry name" value="Kinase-like_dom_sf"/>
</dbReference>
<organism evidence="2 3">
    <name type="scientific">Fragilariopsis cylindrus CCMP1102</name>
    <dbReference type="NCBI Taxonomy" id="635003"/>
    <lineage>
        <taxon>Eukaryota</taxon>
        <taxon>Sar</taxon>
        <taxon>Stramenopiles</taxon>
        <taxon>Ochrophyta</taxon>
        <taxon>Bacillariophyta</taxon>
        <taxon>Bacillariophyceae</taxon>
        <taxon>Bacillariophycidae</taxon>
        <taxon>Bacillariales</taxon>
        <taxon>Bacillariaceae</taxon>
        <taxon>Fragilariopsis</taxon>
    </lineage>
</organism>
<evidence type="ECO:0000313" key="3">
    <source>
        <dbReference type="Proteomes" id="UP000095751"/>
    </source>
</evidence>
<accession>A0A1E7FM66</accession>
<feature type="domain" description="Protein kinase" evidence="1">
    <location>
        <begin position="55"/>
        <end position="383"/>
    </location>
</feature>
<keyword evidence="2" id="KW-0418">Kinase</keyword>
<protein>
    <submittedName>
        <fullName evidence="2">Kinase-like protein</fullName>
    </submittedName>
</protein>
<dbReference type="SUPFAM" id="SSF56112">
    <property type="entry name" value="Protein kinase-like (PK-like)"/>
    <property type="match status" value="1"/>
</dbReference>
<dbReference type="PANTHER" id="PTHR44329">
    <property type="entry name" value="SERINE/THREONINE-PROTEIN KINASE TNNI3K-RELATED"/>
    <property type="match status" value="1"/>
</dbReference>
<evidence type="ECO:0000259" key="1">
    <source>
        <dbReference type="PROSITE" id="PS50011"/>
    </source>
</evidence>
<dbReference type="InterPro" id="IPR000719">
    <property type="entry name" value="Prot_kinase_dom"/>
</dbReference>
<name>A0A1E7FM66_9STRA</name>
<dbReference type="GO" id="GO:0005524">
    <property type="term" value="F:ATP binding"/>
    <property type="evidence" value="ECO:0007669"/>
    <property type="project" value="InterPro"/>
</dbReference>
<dbReference type="Proteomes" id="UP000095751">
    <property type="component" value="Unassembled WGS sequence"/>
</dbReference>
<dbReference type="KEGG" id="fcy:FRACYDRAFT_259952"/>
<dbReference type="PROSITE" id="PS50011">
    <property type="entry name" value="PROTEIN_KINASE_DOM"/>
    <property type="match status" value="1"/>
</dbReference>
<dbReference type="Gene3D" id="3.30.200.20">
    <property type="entry name" value="Phosphorylase Kinase, domain 1"/>
    <property type="match status" value="1"/>
</dbReference>
<reference evidence="2 3" key="1">
    <citation type="submission" date="2016-09" db="EMBL/GenBank/DDBJ databases">
        <title>Extensive genetic diversity and differential bi-allelic expression allows diatom success in the polar Southern Ocean.</title>
        <authorList>
            <consortium name="DOE Joint Genome Institute"/>
            <person name="Mock T."/>
            <person name="Otillar R.P."/>
            <person name="Strauss J."/>
            <person name="Dupont C."/>
            <person name="Frickenhaus S."/>
            <person name="Maumus F."/>
            <person name="Mcmullan M."/>
            <person name="Sanges R."/>
            <person name="Schmutz J."/>
            <person name="Toseland A."/>
            <person name="Valas R."/>
            <person name="Veluchamy A."/>
            <person name="Ward B.J."/>
            <person name="Allen A."/>
            <person name="Barry K."/>
            <person name="Falciatore A."/>
            <person name="Ferrante M."/>
            <person name="Fortunato A.E."/>
            <person name="Gloeckner G."/>
            <person name="Gruber A."/>
            <person name="Hipkin R."/>
            <person name="Janech M."/>
            <person name="Kroth P."/>
            <person name="Leese F."/>
            <person name="Lindquist E."/>
            <person name="Lyon B.R."/>
            <person name="Martin J."/>
            <person name="Mayer C."/>
            <person name="Parker M."/>
            <person name="Quesneville H."/>
            <person name="Raymond J."/>
            <person name="Uhlig C."/>
            <person name="Valentin K.U."/>
            <person name="Worden A.Z."/>
            <person name="Armbrust E.V."/>
            <person name="Bowler C."/>
            <person name="Green B."/>
            <person name="Moulton V."/>
            <person name="Van Oosterhout C."/>
            <person name="Grigoriev I."/>
        </authorList>
    </citation>
    <scope>NUCLEOTIDE SEQUENCE [LARGE SCALE GENOMIC DNA]</scope>
    <source>
        <strain evidence="2 3">CCMP1102</strain>
    </source>
</reference>
<keyword evidence="3" id="KW-1185">Reference proteome</keyword>
<dbReference type="OrthoDB" id="42502at2759"/>
<proteinExistence type="predicted"/>